<evidence type="ECO:0000256" key="7">
    <source>
        <dbReference type="ARBA" id="ARBA00022527"/>
    </source>
</evidence>
<feature type="signal peptide" evidence="28">
    <location>
        <begin position="1"/>
        <end position="22"/>
    </location>
</feature>
<dbReference type="FunFam" id="3.80.10.10:FF:000095">
    <property type="entry name" value="LRR receptor-like serine/threonine-protein kinase GSO1"/>
    <property type="match status" value="1"/>
</dbReference>
<dbReference type="Proteomes" id="UP000243499">
    <property type="component" value="Chromosome 1"/>
</dbReference>
<dbReference type="InterPro" id="IPR032675">
    <property type="entry name" value="LRR_dom_sf"/>
</dbReference>
<dbReference type="PROSITE" id="PS51450">
    <property type="entry name" value="LRR"/>
    <property type="match status" value="1"/>
</dbReference>
<dbReference type="Pfam" id="PF07714">
    <property type="entry name" value="PK_Tyr_Ser-Thr"/>
    <property type="match status" value="1"/>
</dbReference>
<dbReference type="FunFam" id="3.80.10.10:FF:000383">
    <property type="entry name" value="Leucine-rich repeat receptor protein kinase EMS1"/>
    <property type="match status" value="1"/>
</dbReference>
<dbReference type="InterPro" id="IPR017441">
    <property type="entry name" value="Protein_kinase_ATP_BS"/>
</dbReference>
<evidence type="ECO:0000256" key="2">
    <source>
        <dbReference type="ARBA" id="ARBA00004389"/>
    </source>
</evidence>
<evidence type="ECO:0000256" key="27">
    <source>
        <dbReference type="SAM" id="Phobius"/>
    </source>
</evidence>
<dbReference type="EMBL" id="CM008046">
    <property type="protein sequence ID" value="PAN04724.1"/>
    <property type="molecule type" value="Genomic_DNA"/>
</dbReference>
<comment type="function">
    <text evidence="24">The processed protein kinase Xa21 chain released by protein cleavage after X.oryzae pv. oryzae protein Ax21 detection translocates into the nucleus where it can bind and regulate WRKY62, a transcription factor. Confers resistance to the bacterial pathogen X.oryzae pv. oryzae (Xoo).</text>
</comment>
<feature type="chain" id="PRO_5015691000" description="Receptor kinase-like protein Xa21" evidence="28">
    <location>
        <begin position="23"/>
        <end position="1123"/>
    </location>
</feature>
<evidence type="ECO:0000256" key="26">
    <source>
        <dbReference type="PROSITE-ProRule" id="PRU10141"/>
    </source>
</evidence>
<dbReference type="SMART" id="SM00365">
    <property type="entry name" value="LRR_SD22"/>
    <property type="match status" value="5"/>
</dbReference>
<dbReference type="FunFam" id="3.80.10.10:FF:000288">
    <property type="entry name" value="LRR receptor-like serine/threonine-protein kinase EFR"/>
    <property type="match status" value="1"/>
</dbReference>
<keyword evidence="16 26" id="KW-0067">ATP-binding</keyword>
<keyword evidence="9" id="KW-0433">Leucine-rich repeat</keyword>
<evidence type="ECO:0000256" key="1">
    <source>
        <dbReference type="ARBA" id="ARBA00004162"/>
    </source>
</evidence>
<dbReference type="InterPro" id="IPR013210">
    <property type="entry name" value="LRR_N_plant-typ"/>
</dbReference>
<keyword evidence="18 27" id="KW-0472">Membrane</keyword>
<comment type="subcellular location">
    <subcellularLocation>
        <location evidence="1">Cell membrane</location>
        <topology evidence="1">Single-pass membrane protein</topology>
    </subcellularLocation>
    <subcellularLocation>
        <location evidence="2">Endoplasmic reticulum membrane</location>
        <topology evidence="2">Single-pass membrane protein</topology>
    </subcellularLocation>
    <subcellularLocation>
        <location evidence="3">Membrane</location>
        <topology evidence="3">Single-pass type I membrane protein</topology>
    </subcellularLocation>
</comment>
<dbReference type="InterPro" id="IPR055414">
    <property type="entry name" value="LRR_R13L4/SHOC2-like"/>
</dbReference>
<dbReference type="Pfam" id="PF00560">
    <property type="entry name" value="LRR_1"/>
    <property type="match status" value="8"/>
</dbReference>
<dbReference type="InterPro" id="IPR008271">
    <property type="entry name" value="Ser/Thr_kinase_AS"/>
</dbReference>
<keyword evidence="12 28" id="KW-0732">Signal</keyword>
<dbReference type="PROSITE" id="PS50011">
    <property type="entry name" value="PROTEIN_KINASE_DOM"/>
    <property type="match status" value="1"/>
</dbReference>
<evidence type="ECO:0000256" key="21">
    <source>
        <dbReference type="ARBA" id="ARBA00047899"/>
    </source>
</evidence>
<accession>A0A2S3GMH0</accession>
<feature type="domain" description="Protein kinase" evidence="29">
    <location>
        <begin position="804"/>
        <end position="1075"/>
    </location>
</feature>
<dbReference type="SUPFAM" id="SSF52058">
    <property type="entry name" value="L domain-like"/>
    <property type="match status" value="2"/>
</dbReference>
<evidence type="ECO:0000256" key="18">
    <source>
        <dbReference type="ARBA" id="ARBA00023136"/>
    </source>
</evidence>
<dbReference type="InterPro" id="IPR001611">
    <property type="entry name" value="Leu-rich_rpt"/>
</dbReference>
<dbReference type="PANTHER" id="PTHR27008">
    <property type="entry name" value="OS04G0122200 PROTEIN"/>
    <property type="match status" value="1"/>
</dbReference>
<evidence type="ECO:0000256" key="15">
    <source>
        <dbReference type="ARBA" id="ARBA00022777"/>
    </source>
</evidence>
<comment type="catalytic activity">
    <reaction evidence="22">
        <text>L-seryl-[protein] + ATP = O-phospho-L-seryl-[protein] + ADP + H(+)</text>
        <dbReference type="Rhea" id="RHEA:17989"/>
        <dbReference type="Rhea" id="RHEA-COMP:9863"/>
        <dbReference type="Rhea" id="RHEA-COMP:11604"/>
        <dbReference type="ChEBI" id="CHEBI:15378"/>
        <dbReference type="ChEBI" id="CHEBI:29999"/>
        <dbReference type="ChEBI" id="CHEBI:30616"/>
        <dbReference type="ChEBI" id="CHEBI:83421"/>
        <dbReference type="ChEBI" id="CHEBI:456216"/>
        <dbReference type="EC" id="2.7.11.1"/>
    </reaction>
</comment>
<evidence type="ECO:0000256" key="3">
    <source>
        <dbReference type="ARBA" id="ARBA00004479"/>
    </source>
</evidence>
<dbReference type="Pfam" id="PF23598">
    <property type="entry name" value="LRR_14"/>
    <property type="match status" value="1"/>
</dbReference>
<organism evidence="30">
    <name type="scientific">Panicum hallii</name>
    <dbReference type="NCBI Taxonomy" id="206008"/>
    <lineage>
        <taxon>Eukaryota</taxon>
        <taxon>Viridiplantae</taxon>
        <taxon>Streptophyta</taxon>
        <taxon>Embryophyta</taxon>
        <taxon>Tracheophyta</taxon>
        <taxon>Spermatophyta</taxon>
        <taxon>Magnoliopsida</taxon>
        <taxon>Liliopsida</taxon>
        <taxon>Poales</taxon>
        <taxon>Poaceae</taxon>
        <taxon>PACMAD clade</taxon>
        <taxon>Panicoideae</taxon>
        <taxon>Panicodae</taxon>
        <taxon>Paniceae</taxon>
        <taxon>Panicinae</taxon>
        <taxon>Panicum</taxon>
        <taxon>Panicum sect. Panicum</taxon>
    </lineage>
</organism>
<keyword evidence="8" id="KW-0597">Phosphoprotein</keyword>
<dbReference type="GO" id="GO:0005524">
    <property type="term" value="F:ATP binding"/>
    <property type="evidence" value="ECO:0007669"/>
    <property type="project" value="UniProtKB-UniRule"/>
</dbReference>
<dbReference type="InterPro" id="IPR011009">
    <property type="entry name" value="Kinase-like_dom_sf"/>
</dbReference>
<dbReference type="FunFam" id="1.10.510.10:FF:000358">
    <property type="entry name" value="Putative leucine-rich repeat receptor-like serine/threonine-protein kinase"/>
    <property type="match status" value="1"/>
</dbReference>
<evidence type="ECO:0000256" key="5">
    <source>
        <dbReference type="ARBA" id="ARBA00012513"/>
    </source>
</evidence>
<evidence type="ECO:0000313" key="30">
    <source>
        <dbReference type="EMBL" id="PAN04724.1"/>
    </source>
</evidence>
<dbReference type="Gene3D" id="1.10.510.10">
    <property type="entry name" value="Transferase(Phosphotransferase) domain 1"/>
    <property type="match status" value="1"/>
</dbReference>
<proteinExistence type="inferred from homology"/>
<evidence type="ECO:0000256" key="14">
    <source>
        <dbReference type="ARBA" id="ARBA00022741"/>
    </source>
</evidence>
<dbReference type="PANTHER" id="PTHR27008:SF596">
    <property type="entry name" value="OS02G0215500 PROTEIN"/>
    <property type="match status" value="1"/>
</dbReference>
<evidence type="ECO:0000256" key="9">
    <source>
        <dbReference type="ARBA" id="ARBA00022614"/>
    </source>
</evidence>
<name>A0A2S3GMH0_9POAL</name>
<dbReference type="Gramene" id="PAN04724">
    <property type="protein sequence ID" value="PAN04724"/>
    <property type="gene ID" value="PAHAL_1G087200"/>
</dbReference>
<keyword evidence="10" id="KW-0808">Transferase</keyword>
<evidence type="ECO:0000256" key="12">
    <source>
        <dbReference type="ARBA" id="ARBA00022729"/>
    </source>
</evidence>
<keyword evidence="17 27" id="KW-1133">Transmembrane helix</keyword>
<gene>
    <name evidence="30" type="ORF">PAHAL_1G087200</name>
</gene>
<dbReference type="SUPFAM" id="SSF56112">
    <property type="entry name" value="Protein kinase-like (PK-like)"/>
    <property type="match status" value="1"/>
</dbReference>
<evidence type="ECO:0000256" key="16">
    <source>
        <dbReference type="ARBA" id="ARBA00022840"/>
    </source>
</evidence>
<evidence type="ECO:0000256" key="23">
    <source>
        <dbReference type="ARBA" id="ARBA00054320"/>
    </source>
</evidence>
<comment type="similarity">
    <text evidence="4">Belongs to the protein kinase superfamily. Ser/Thr protein kinase family.</text>
</comment>
<sequence length="1123" mass="122812">MLGAESFLFVLPLLSLVASTDSAVISSAGIAANNASDHLALQSFKSLIRIDPFHALESWGNRSIPLCQWRGVMCGRRGRRHGRVTALDLENLSLVGAISSSVANLTFLRKLHLPGNHLQGLIPQELAALSYLQSIVLFQNKLEGEIPHELGSLQNLKVLNVSYNKLTGTIPWEFSNLLNLEILYIAHNNLTGEIPTWIGNLVKLRKFSLSANQLTGSIPSSLGNLSALTDLTLHTNNLTGSIPPLQNLSSLTALELGYNDLTGYIPSQIGNLTSLVWLDLQSNRLTGGIPESLGNLNLLEALVLAFNNLTGSIPSSIGNLLSVSKLDVDNNALEGPLPPLLFNLSYLEIFSAKENYYLNGSFPLDIGYNLPNLQIFLIDFNQFHGPIPPLFCNSSMLQMFEAASNLLTGTIPNCLGTHLFSLALEKNQIQATRDADWGFMASLANCSDLQFLDLGYNRFAGEIPCSVGNLSTDLEHFSMLSNNLTGRIPEEITNLVNLNWLSLSENYLEGVIPNSVGKLKGLGLLDLGENYLSGSIPPTIGNLTKLSILSLGVNMLNGSIPSSLIGCPLQKLEISYNSLVGPIPRELFSIKTLSDYMRIQNNLLTGTLPIELGNLNNLGELDFSGNQLSGEIPVSLGACQSLQYLNASQNHLQGTIPLSVEQMKGLSVIDLSHNNLSGDIPEFLANMRGLSTLNVSFNNFKGQVPEDGIFKNASSIIILGNYGVCGGIPQLKLAPCSSHNSKKPPLRLIIAMSIGSACLLGMFALFVFFIWKKKTKQNLQEPSTISERHIRVSYAELARATDSFSSGNLIGVGSFGSVFKGKIMINNLLVTVAVKVLNLLQHGAPQSFAAECETLRCARHRNLVKILTVCSSVDFRGLDFKALVFEFLPNGNLEHWLHQPIEIDGEHKLLDLVQRLDISIDVASALEYLHQHKPSPVIHCDLKPSNILLDDDMVACVGDFGLARFYHEDYNVSSEKSSAWARMRGTTGYAAPEYGLGNEVSAHGDVYSYGILLLEMFTRKRPTDSEFGDDFSIHKYVKMSVPDQVANIVDQCLLKGPDDIENITSDYNRTRDAKIACITSILRVGISCSRETPTERAQIGDALKELQKIRERFRRDSLQASSH</sequence>
<evidence type="ECO:0000256" key="24">
    <source>
        <dbReference type="ARBA" id="ARBA00056628"/>
    </source>
</evidence>
<evidence type="ECO:0000256" key="6">
    <source>
        <dbReference type="ARBA" id="ARBA00022475"/>
    </source>
</evidence>
<evidence type="ECO:0000256" key="28">
    <source>
        <dbReference type="SAM" id="SignalP"/>
    </source>
</evidence>
<keyword evidence="11 27" id="KW-0812">Transmembrane</keyword>
<keyword evidence="6" id="KW-1003">Cell membrane</keyword>
<dbReference type="GO" id="GO:0005886">
    <property type="term" value="C:plasma membrane"/>
    <property type="evidence" value="ECO:0007669"/>
    <property type="project" value="UniProtKB-SubCell"/>
</dbReference>
<reference evidence="30" key="1">
    <citation type="submission" date="2018-04" db="EMBL/GenBank/DDBJ databases">
        <title>WGS assembly of Panicum hallii.</title>
        <authorList>
            <person name="Lovell J."/>
            <person name="Jenkins J."/>
            <person name="Lowry D."/>
            <person name="Mamidi S."/>
            <person name="Sreedasyam A."/>
            <person name="Weng X."/>
            <person name="Barry K."/>
            <person name="Bonette J."/>
            <person name="Campitelli B."/>
            <person name="Daum C."/>
            <person name="Gordon S."/>
            <person name="Gould B."/>
            <person name="Lipzen A."/>
            <person name="Macqueen A."/>
            <person name="Palacio-Mejia J."/>
            <person name="Plott C."/>
            <person name="Shakirov E."/>
            <person name="Shu S."/>
            <person name="Yoshinaga Y."/>
            <person name="Zane M."/>
            <person name="Rokhsar D."/>
            <person name="Grimwood J."/>
            <person name="Schmutz J."/>
            <person name="Juenger T."/>
        </authorList>
    </citation>
    <scope>NUCLEOTIDE SEQUENCE [LARGE SCALE GENOMIC DNA]</scope>
    <source>
        <strain evidence="30">FIL2</strain>
    </source>
</reference>
<evidence type="ECO:0000256" key="20">
    <source>
        <dbReference type="ARBA" id="ARBA00023180"/>
    </source>
</evidence>
<keyword evidence="19" id="KW-0675">Receptor</keyword>
<evidence type="ECO:0000256" key="8">
    <source>
        <dbReference type="ARBA" id="ARBA00022553"/>
    </source>
</evidence>
<comment type="function">
    <text evidence="23">Receptor kinase that detects X.oryzae pv. oryzae protein Ax21 to promote innate immunity. Following X.oryzae pv. oryzae protein Ax21 detection, undergoes cleavage, releasing the processed protein kinase Xa21 chain.</text>
</comment>
<dbReference type="FunFam" id="3.30.200.20:FF:000432">
    <property type="entry name" value="LRR receptor-like serine/threonine-protein kinase EFR"/>
    <property type="match status" value="1"/>
</dbReference>
<dbReference type="SMART" id="SM00369">
    <property type="entry name" value="LRR_TYP"/>
    <property type="match status" value="10"/>
</dbReference>
<dbReference type="PROSITE" id="PS00108">
    <property type="entry name" value="PROTEIN_KINASE_ST"/>
    <property type="match status" value="1"/>
</dbReference>
<dbReference type="Gene3D" id="3.30.200.20">
    <property type="entry name" value="Phosphorylase Kinase, domain 1"/>
    <property type="match status" value="1"/>
</dbReference>
<evidence type="ECO:0000256" key="10">
    <source>
        <dbReference type="ARBA" id="ARBA00022679"/>
    </source>
</evidence>
<keyword evidence="7" id="KW-0723">Serine/threonine-protein kinase</keyword>
<evidence type="ECO:0000256" key="25">
    <source>
        <dbReference type="ARBA" id="ARBA00072040"/>
    </source>
</evidence>
<evidence type="ECO:0000256" key="22">
    <source>
        <dbReference type="ARBA" id="ARBA00048679"/>
    </source>
</evidence>
<evidence type="ECO:0000256" key="11">
    <source>
        <dbReference type="ARBA" id="ARBA00022692"/>
    </source>
</evidence>
<dbReference type="Gene3D" id="3.80.10.10">
    <property type="entry name" value="Ribonuclease Inhibitor"/>
    <property type="match status" value="5"/>
</dbReference>
<dbReference type="GO" id="GO:0004674">
    <property type="term" value="F:protein serine/threonine kinase activity"/>
    <property type="evidence" value="ECO:0007669"/>
    <property type="project" value="UniProtKB-KW"/>
</dbReference>
<dbReference type="GO" id="GO:0005789">
    <property type="term" value="C:endoplasmic reticulum membrane"/>
    <property type="evidence" value="ECO:0007669"/>
    <property type="project" value="UniProtKB-SubCell"/>
</dbReference>
<evidence type="ECO:0000256" key="4">
    <source>
        <dbReference type="ARBA" id="ARBA00008684"/>
    </source>
</evidence>
<dbReference type="InterPro" id="IPR000719">
    <property type="entry name" value="Prot_kinase_dom"/>
</dbReference>
<keyword evidence="14 26" id="KW-0547">Nucleotide-binding</keyword>
<dbReference type="EC" id="2.7.11.1" evidence="5"/>
<evidence type="ECO:0000256" key="19">
    <source>
        <dbReference type="ARBA" id="ARBA00023170"/>
    </source>
</evidence>
<keyword evidence="15" id="KW-0418">Kinase</keyword>
<comment type="catalytic activity">
    <reaction evidence="21">
        <text>L-threonyl-[protein] + ATP = O-phospho-L-threonyl-[protein] + ADP + H(+)</text>
        <dbReference type="Rhea" id="RHEA:46608"/>
        <dbReference type="Rhea" id="RHEA-COMP:11060"/>
        <dbReference type="Rhea" id="RHEA-COMP:11605"/>
        <dbReference type="ChEBI" id="CHEBI:15378"/>
        <dbReference type="ChEBI" id="CHEBI:30013"/>
        <dbReference type="ChEBI" id="CHEBI:30616"/>
        <dbReference type="ChEBI" id="CHEBI:61977"/>
        <dbReference type="ChEBI" id="CHEBI:456216"/>
        <dbReference type="EC" id="2.7.11.1"/>
    </reaction>
</comment>
<feature type="transmembrane region" description="Helical" evidence="27">
    <location>
        <begin position="748"/>
        <end position="771"/>
    </location>
</feature>
<dbReference type="InterPro" id="IPR001245">
    <property type="entry name" value="Ser-Thr/Tyr_kinase_cat_dom"/>
</dbReference>
<protein>
    <recommendedName>
        <fullName evidence="25">Receptor kinase-like protein Xa21</fullName>
        <ecNumber evidence="5">2.7.11.1</ecNumber>
    </recommendedName>
</protein>
<dbReference type="SMART" id="SM00220">
    <property type="entry name" value="S_TKc"/>
    <property type="match status" value="1"/>
</dbReference>
<dbReference type="AlphaFoldDB" id="A0A2S3GMH0"/>
<feature type="binding site" evidence="26">
    <location>
        <position position="835"/>
    </location>
    <ligand>
        <name>ATP</name>
        <dbReference type="ChEBI" id="CHEBI:30616"/>
    </ligand>
</feature>
<dbReference type="InterPro" id="IPR051809">
    <property type="entry name" value="Plant_receptor-like_S/T_kinase"/>
</dbReference>
<keyword evidence="20" id="KW-0325">Glycoprotein</keyword>
<evidence type="ECO:0000259" key="29">
    <source>
        <dbReference type="PROSITE" id="PS50011"/>
    </source>
</evidence>
<dbReference type="InterPro" id="IPR003591">
    <property type="entry name" value="Leu-rich_rpt_typical-subtyp"/>
</dbReference>
<evidence type="ECO:0000256" key="17">
    <source>
        <dbReference type="ARBA" id="ARBA00022989"/>
    </source>
</evidence>
<dbReference type="Pfam" id="PF08263">
    <property type="entry name" value="LRRNT_2"/>
    <property type="match status" value="1"/>
</dbReference>
<dbReference type="PROSITE" id="PS00107">
    <property type="entry name" value="PROTEIN_KINASE_ATP"/>
    <property type="match status" value="1"/>
</dbReference>
<keyword evidence="13" id="KW-0677">Repeat</keyword>
<evidence type="ECO:0000256" key="13">
    <source>
        <dbReference type="ARBA" id="ARBA00022737"/>
    </source>
</evidence>